<dbReference type="AlphaFoldDB" id="A0AA88RBN1"/>
<dbReference type="InterPro" id="IPR001810">
    <property type="entry name" value="F-box_dom"/>
</dbReference>
<accession>A0AA88RBN1</accession>
<proteinExistence type="predicted"/>
<dbReference type="InterPro" id="IPR055290">
    <property type="entry name" value="At3g26010-like"/>
</dbReference>
<dbReference type="PROSITE" id="PS50181">
    <property type="entry name" value="FBOX"/>
    <property type="match status" value="1"/>
</dbReference>
<dbReference type="CDD" id="cd22157">
    <property type="entry name" value="F-box_AtFBW1-like"/>
    <property type="match status" value="1"/>
</dbReference>
<sequence length="737" mass="83257">MAGSGRDRKRREEVVSLGSTVKLFSSTSSLHKDLYMEILQRLDAKSLTRFKLVSKQWYKFLSDPSFATVYFVKRPSITGFFYQTSGKYEEKIQYVPIDRTQEPVSDPTQCLGFLDEAAILRNSCNGLLHWASSRHVHFVSNPLTNKFIALRLPYDDVTFFACGIAFDPTVSDELQVIFIVGRRGLGVLRLCSFASVIQNWCVEKETLVSANHKQPHSPYRGVFFNGVLYWELMDNVLLACDASDHSTSIVKLPAVDSFSGAKPGCLGCSNGRLQYCRVLKDMFLGVWMARQCSKTNSTTWVLEYKVKVCELMPEKPAMMPPLDEVQPLGFLDGCEGLLVAVRDAINAYSVKDGAVKKVSDILPRLDAMSVARYNLVSEEWYEFLSDPSFTDLFFSERPSITGFFYQTSSNYPEKIQYVAIDPHQEHVSYPTSCLGFLDNPAILHNSCNGLLHWSSSWYNHFISNPLTNKFVAVKIEYQNRPNMFFACGIAFDPNTSDHFEVIVLVGHPSLDVLRSKSFASQTLKWGMERKTLVPRNQAAPYCPHRGVFLNGSVYWELRSNVLLAYDVRDQSASLIKLPDDIDISDENNLGFDQPGCLGVSGGKLHYCRILMAMILYVWVEMEDNSTNTTTWVRRFSVNICDSMRRNPSMLVPYYLSEALSFVNGCKWVLVGVRGSVVALRLKDGAYPGQGLFHMLLHYKQNEIHQILASYHPEAGKPLAVKERSGLFHNIAKVSSQN</sequence>
<evidence type="ECO:0000313" key="3">
    <source>
        <dbReference type="Proteomes" id="UP001187471"/>
    </source>
</evidence>
<comment type="caution">
    <text evidence="2">The sequence shown here is derived from an EMBL/GenBank/DDBJ whole genome shotgun (WGS) entry which is preliminary data.</text>
</comment>
<name>A0AA88RBN1_9ASTE</name>
<dbReference type="InterPro" id="IPR036047">
    <property type="entry name" value="F-box-like_dom_sf"/>
</dbReference>
<keyword evidence="3" id="KW-1185">Reference proteome</keyword>
<dbReference type="Pfam" id="PF00646">
    <property type="entry name" value="F-box"/>
    <property type="match status" value="1"/>
</dbReference>
<protein>
    <recommendedName>
        <fullName evidence="1">F-box domain-containing protein</fullName>
    </recommendedName>
</protein>
<dbReference type="Proteomes" id="UP001187471">
    <property type="component" value="Unassembled WGS sequence"/>
</dbReference>
<dbReference type="EMBL" id="JAVXUO010001118">
    <property type="protein sequence ID" value="KAK2985822.1"/>
    <property type="molecule type" value="Genomic_DNA"/>
</dbReference>
<dbReference type="Gene3D" id="1.20.1280.50">
    <property type="match status" value="1"/>
</dbReference>
<organism evidence="2 3">
    <name type="scientific">Escallonia rubra</name>
    <dbReference type="NCBI Taxonomy" id="112253"/>
    <lineage>
        <taxon>Eukaryota</taxon>
        <taxon>Viridiplantae</taxon>
        <taxon>Streptophyta</taxon>
        <taxon>Embryophyta</taxon>
        <taxon>Tracheophyta</taxon>
        <taxon>Spermatophyta</taxon>
        <taxon>Magnoliopsida</taxon>
        <taxon>eudicotyledons</taxon>
        <taxon>Gunneridae</taxon>
        <taxon>Pentapetalae</taxon>
        <taxon>asterids</taxon>
        <taxon>campanulids</taxon>
        <taxon>Escalloniales</taxon>
        <taxon>Escalloniaceae</taxon>
        <taxon>Escallonia</taxon>
    </lineage>
</organism>
<dbReference type="PANTHER" id="PTHR35546">
    <property type="entry name" value="F-BOX PROTEIN INTERACTION DOMAIN PROTEIN-RELATED"/>
    <property type="match status" value="1"/>
</dbReference>
<feature type="domain" description="F-box" evidence="1">
    <location>
        <begin position="24"/>
        <end position="74"/>
    </location>
</feature>
<dbReference type="SUPFAM" id="SSF81383">
    <property type="entry name" value="F-box domain"/>
    <property type="match status" value="2"/>
</dbReference>
<reference evidence="2" key="1">
    <citation type="submission" date="2022-12" db="EMBL/GenBank/DDBJ databases">
        <title>Draft genome assemblies for two species of Escallonia (Escalloniales).</title>
        <authorList>
            <person name="Chanderbali A."/>
            <person name="Dervinis C."/>
            <person name="Anghel I."/>
            <person name="Soltis D."/>
            <person name="Soltis P."/>
            <person name="Zapata F."/>
        </authorList>
    </citation>
    <scope>NUCLEOTIDE SEQUENCE</scope>
    <source>
        <strain evidence="2">UCBG92.1500</strain>
        <tissue evidence="2">Leaf</tissue>
    </source>
</reference>
<gene>
    <name evidence="2" type="ORF">RJ640_018688</name>
</gene>
<evidence type="ECO:0000259" key="1">
    <source>
        <dbReference type="PROSITE" id="PS50181"/>
    </source>
</evidence>
<dbReference type="PANTHER" id="PTHR35546:SF130">
    <property type="entry name" value="EXPRESSED PROTEIN"/>
    <property type="match status" value="1"/>
</dbReference>
<evidence type="ECO:0000313" key="2">
    <source>
        <dbReference type="EMBL" id="KAK2985822.1"/>
    </source>
</evidence>